<evidence type="ECO:0000313" key="4">
    <source>
        <dbReference type="EMBL" id="KSV58427.1"/>
    </source>
</evidence>
<dbReference type="InterPro" id="IPR003343">
    <property type="entry name" value="Big_2"/>
</dbReference>
<dbReference type="GO" id="GO:0003796">
    <property type="term" value="F:lysozyme activity"/>
    <property type="evidence" value="ECO:0007669"/>
    <property type="project" value="InterPro"/>
</dbReference>
<proteinExistence type="inferred from homology"/>
<sequence length="408" mass="43326">MKWNKLIATLSISALMITGLPASALAAEKINPDTLEGHVGMDLSYHNGTVDWAQIAEQNIDFVMIKTGDGSEPESGDFTEDMDEQFEANYAGASSIGLKRGVYHLCSVRTPEGAVKNAEYCLKILDGRPLEYPIAYDIELPGSFAGGIENTTAIAKAFCETIAAAGYTPMIYTSASHAKEDFNWAELKDYKVWIASYTGGTSATDCPKLPVACDIWQFTENGDVSGANTNNGKGSCDLNFSYMEADSIMYKTKAVTLGVRETYSPSYKLSPAGCTDNVTFTSSDRSIATVSKSGKITAKKAGTAVITATTGSGFESSITVKVKKAPTKVTLSISTGSSPKNLKAGKTYPLKTSFSSGAYSNKLTFSSSDKAVATVSKSGKITAKKKGSATITVTTYNQKKATLKVTVK</sequence>
<dbReference type="Gene3D" id="3.20.20.80">
    <property type="entry name" value="Glycosidases"/>
    <property type="match status" value="1"/>
</dbReference>
<evidence type="ECO:0000259" key="3">
    <source>
        <dbReference type="SMART" id="SM00635"/>
    </source>
</evidence>
<dbReference type="SUPFAM" id="SSF49373">
    <property type="entry name" value="Invasin/intimin cell-adhesion fragments"/>
    <property type="match status" value="2"/>
</dbReference>
<accession>A0A0V8QCW1</accession>
<dbReference type="GO" id="GO:0016998">
    <property type="term" value="P:cell wall macromolecule catabolic process"/>
    <property type="evidence" value="ECO:0007669"/>
    <property type="project" value="InterPro"/>
</dbReference>
<feature type="chain" id="PRO_5006894148" description="BIG2 domain-containing protein" evidence="2">
    <location>
        <begin position="27"/>
        <end position="408"/>
    </location>
</feature>
<keyword evidence="5" id="KW-1185">Reference proteome</keyword>
<dbReference type="EMBL" id="LNAM01000173">
    <property type="protein sequence ID" value="KSV58427.1"/>
    <property type="molecule type" value="Genomic_DNA"/>
</dbReference>
<dbReference type="GO" id="GO:0016052">
    <property type="term" value="P:carbohydrate catabolic process"/>
    <property type="evidence" value="ECO:0007669"/>
    <property type="project" value="TreeGrafter"/>
</dbReference>
<dbReference type="Pfam" id="PF02368">
    <property type="entry name" value="Big_2"/>
    <property type="match status" value="2"/>
</dbReference>
<evidence type="ECO:0000256" key="1">
    <source>
        <dbReference type="ARBA" id="ARBA00010646"/>
    </source>
</evidence>
<feature type="domain" description="BIG2" evidence="3">
    <location>
        <begin position="325"/>
        <end position="405"/>
    </location>
</feature>
<evidence type="ECO:0000256" key="2">
    <source>
        <dbReference type="SAM" id="SignalP"/>
    </source>
</evidence>
<keyword evidence="2" id="KW-0732">Signal</keyword>
<dbReference type="PANTHER" id="PTHR34135">
    <property type="entry name" value="LYSOZYME"/>
    <property type="match status" value="1"/>
</dbReference>
<feature type="domain" description="BIG2" evidence="3">
    <location>
        <begin position="244"/>
        <end position="319"/>
    </location>
</feature>
<dbReference type="SUPFAM" id="SSF51445">
    <property type="entry name" value="(Trans)glycosidases"/>
    <property type="match status" value="1"/>
</dbReference>
<protein>
    <recommendedName>
        <fullName evidence="3">BIG2 domain-containing protein</fullName>
    </recommendedName>
</protein>
<dbReference type="OrthoDB" id="9765879at2"/>
<gene>
    <name evidence="4" type="ORF">ASU35_12980</name>
</gene>
<comment type="caution">
    <text evidence="4">The sequence shown here is derived from an EMBL/GenBank/DDBJ whole genome shotgun (WGS) entry which is preliminary data.</text>
</comment>
<dbReference type="Proteomes" id="UP000054874">
    <property type="component" value="Unassembled WGS sequence"/>
</dbReference>
<dbReference type="RefSeq" id="WP_058353321.1">
    <property type="nucleotide sequence ID" value="NZ_CABMMD010000173.1"/>
</dbReference>
<comment type="similarity">
    <text evidence="1">Belongs to the glycosyl hydrolase 25 family.</text>
</comment>
<dbReference type="SMART" id="SM00635">
    <property type="entry name" value="BID_2"/>
    <property type="match status" value="2"/>
</dbReference>
<dbReference type="PANTHER" id="PTHR34135:SF2">
    <property type="entry name" value="LYSOZYME"/>
    <property type="match status" value="1"/>
</dbReference>
<dbReference type="Gene3D" id="2.60.40.1080">
    <property type="match status" value="2"/>
</dbReference>
<dbReference type="STRING" id="290052.ASU35_12980"/>
<dbReference type="InterPro" id="IPR008964">
    <property type="entry name" value="Invasin/intimin_cell_adhesion"/>
</dbReference>
<dbReference type="Pfam" id="PF01183">
    <property type="entry name" value="Glyco_hydro_25"/>
    <property type="match status" value="1"/>
</dbReference>
<dbReference type="AlphaFoldDB" id="A0A0V8QCW1"/>
<name>A0A0V8QCW1_9FIRM</name>
<dbReference type="InterPro" id="IPR017853">
    <property type="entry name" value="GH"/>
</dbReference>
<dbReference type="PROSITE" id="PS51904">
    <property type="entry name" value="GLYCOSYL_HYDROL_F25_2"/>
    <property type="match status" value="1"/>
</dbReference>
<feature type="signal peptide" evidence="2">
    <location>
        <begin position="1"/>
        <end position="26"/>
    </location>
</feature>
<reference evidence="4 5" key="1">
    <citation type="submission" date="2015-11" db="EMBL/GenBank/DDBJ databases">
        <title>Butyribacter intestini gen. nov., sp. nov., a butyric acid-producing bacterium of the family Lachnospiraceae isolated from the human faeces.</title>
        <authorList>
            <person name="Zou Y."/>
            <person name="Xue W."/>
            <person name="Luo G."/>
            <person name="Lv M."/>
        </authorList>
    </citation>
    <scope>NUCLEOTIDE SEQUENCE [LARGE SCALE GENOMIC DNA]</scope>
    <source>
        <strain evidence="4 5">ACET-33324</strain>
    </source>
</reference>
<evidence type="ECO:0000313" key="5">
    <source>
        <dbReference type="Proteomes" id="UP000054874"/>
    </source>
</evidence>
<dbReference type="GO" id="GO:0009253">
    <property type="term" value="P:peptidoglycan catabolic process"/>
    <property type="evidence" value="ECO:0007669"/>
    <property type="project" value="InterPro"/>
</dbReference>
<organism evidence="4 5">
    <name type="scientific">Acetivibrio ethanolgignens</name>
    <dbReference type="NCBI Taxonomy" id="290052"/>
    <lineage>
        <taxon>Bacteria</taxon>
        <taxon>Bacillati</taxon>
        <taxon>Bacillota</taxon>
        <taxon>Clostridia</taxon>
        <taxon>Eubacteriales</taxon>
        <taxon>Oscillospiraceae</taxon>
        <taxon>Acetivibrio</taxon>
    </lineage>
</organism>
<dbReference type="InterPro" id="IPR002053">
    <property type="entry name" value="Glyco_hydro_25"/>
</dbReference>